<name>A0A4R4KDU8_9BACT</name>
<dbReference type="OrthoDB" id="9804286at2"/>
<dbReference type="GO" id="GO:0005829">
    <property type="term" value="C:cytosol"/>
    <property type="evidence" value="ECO:0007669"/>
    <property type="project" value="TreeGrafter"/>
</dbReference>
<evidence type="ECO:0000256" key="4">
    <source>
        <dbReference type="ARBA" id="ARBA00022840"/>
    </source>
</evidence>
<comment type="subunit">
    <text evidence="7">Homodimer. Forms a stable heterotetrameric complex of 2 MoeB and 2 MoaD during adenylation of MoaD.</text>
</comment>
<keyword evidence="14" id="KW-0548">Nucleotidyltransferase</keyword>
<dbReference type="InterPro" id="IPR036873">
    <property type="entry name" value="Rhodanese-like_dom_sf"/>
</dbReference>
<dbReference type="AlphaFoldDB" id="A0A4R4KDU8"/>
<proteinExistence type="inferred from homology"/>
<dbReference type="InterPro" id="IPR035985">
    <property type="entry name" value="Ubiquitin-activating_enz"/>
</dbReference>
<dbReference type="Pfam" id="PF00581">
    <property type="entry name" value="Rhodanese"/>
    <property type="match status" value="1"/>
</dbReference>
<evidence type="ECO:0000256" key="8">
    <source>
        <dbReference type="ARBA" id="ARBA00066884"/>
    </source>
</evidence>
<comment type="similarity">
    <text evidence="1">Belongs to the HesA/MoeB/ThiF family.</text>
</comment>
<dbReference type="InterPro" id="IPR045886">
    <property type="entry name" value="ThiF/MoeB/HesA"/>
</dbReference>
<reference evidence="14 15" key="1">
    <citation type="submission" date="2019-02" db="EMBL/GenBank/DDBJ databases">
        <title>Arundinibacter roseus gen. nov., sp. nov., a new member of the family Cytophagaceae.</title>
        <authorList>
            <person name="Szuroczki S."/>
            <person name="Khayer B."/>
            <person name="Sproer C."/>
            <person name="Toumi M."/>
            <person name="Szabo A."/>
            <person name="Felfoldi T."/>
            <person name="Schumann P."/>
            <person name="Toth E."/>
        </authorList>
    </citation>
    <scope>NUCLEOTIDE SEQUENCE [LARGE SCALE GENOMIC DNA]</scope>
    <source>
        <strain evidence="14 15">DMA-k-7a</strain>
    </source>
</reference>
<evidence type="ECO:0000256" key="6">
    <source>
        <dbReference type="ARBA" id="ARBA00055169"/>
    </source>
</evidence>
<evidence type="ECO:0000256" key="3">
    <source>
        <dbReference type="ARBA" id="ARBA00022741"/>
    </source>
</evidence>
<dbReference type="GO" id="GO:0005524">
    <property type="term" value="F:ATP binding"/>
    <property type="evidence" value="ECO:0007669"/>
    <property type="project" value="UniProtKB-KW"/>
</dbReference>
<dbReference type="InterPro" id="IPR001763">
    <property type="entry name" value="Rhodanese-like_dom"/>
</dbReference>
<dbReference type="Gene3D" id="3.40.50.720">
    <property type="entry name" value="NAD(P)-binding Rossmann-like Domain"/>
    <property type="match status" value="1"/>
</dbReference>
<dbReference type="EC" id="2.7.7.80" evidence="8"/>
<comment type="catalytic activity">
    <reaction evidence="5">
        <text>[molybdopterin-synthase sulfur-carrier protein]-C-terminal Gly-Gly + ATP + H(+) = [molybdopterin-synthase sulfur-carrier protein]-C-terminal Gly-Gly-AMP + diphosphate</text>
        <dbReference type="Rhea" id="RHEA:43616"/>
        <dbReference type="Rhea" id="RHEA-COMP:12159"/>
        <dbReference type="Rhea" id="RHEA-COMP:12202"/>
        <dbReference type="ChEBI" id="CHEBI:15378"/>
        <dbReference type="ChEBI" id="CHEBI:30616"/>
        <dbReference type="ChEBI" id="CHEBI:33019"/>
        <dbReference type="ChEBI" id="CHEBI:90618"/>
        <dbReference type="ChEBI" id="CHEBI:90778"/>
        <dbReference type="EC" id="2.7.7.80"/>
    </reaction>
</comment>
<comment type="caution">
    <text evidence="14">The sequence shown here is derived from an EMBL/GenBank/DDBJ whole genome shotgun (WGS) entry which is preliminary data.</text>
</comment>
<evidence type="ECO:0000256" key="10">
    <source>
        <dbReference type="ARBA" id="ARBA00075110"/>
    </source>
</evidence>
<protein>
    <recommendedName>
        <fullName evidence="9">Molybdopterin-synthase adenylyltransferase</fullName>
        <ecNumber evidence="8">2.7.7.80</ecNumber>
    </recommendedName>
    <alternativeName>
        <fullName evidence="12">MoaD protein adenylase</fullName>
    </alternativeName>
    <alternativeName>
        <fullName evidence="10">Molybdopterin-converting factor subunit 1 adenylase</fullName>
    </alternativeName>
    <alternativeName>
        <fullName evidence="11">Sulfur carrier protein MoaD adenylyltransferase</fullName>
    </alternativeName>
</protein>
<keyword evidence="2 14" id="KW-0808">Transferase</keyword>
<dbReference type="Pfam" id="PF00899">
    <property type="entry name" value="ThiF"/>
    <property type="match status" value="1"/>
</dbReference>
<keyword evidence="4" id="KW-0067">ATP-binding</keyword>
<dbReference type="InterPro" id="IPR000594">
    <property type="entry name" value="ThiF_NAD_FAD-bd"/>
</dbReference>
<dbReference type="GO" id="GO:0008641">
    <property type="term" value="F:ubiquitin-like modifier activating enzyme activity"/>
    <property type="evidence" value="ECO:0007669"/>
    <property type="project" value="InterPro"/>
</dbReference>
<dbReference type="Proteomes" id="UP000295706">
    <property type="component" value="Unassembled WGS sequence"/>
</dbReference>
<gene>
    <name evidence="14" type="primary">moeB</name>
    <name evidence="14" type="ORF">EZE20_09905</name>
</gene>
<dbReference type="Gene3D" id="3.40.250.10">
    <property type="entry name" value="Rhodanese-like domain"/>
    <property type="match status" value="1"/>
</dbReference>
<keyword evidence="3" id="KW-0547">Nucleotide-binding</keyword>
<dbReference type="GO" id="GO:0004792">
    <property type="term" value="F:thiosulfate-cyanide sulfurtransferase activity"/>
    <property type="evidence" value="ECO:0007669"/>
    <property type="project" value="TreeGrafter"/>
</dbReference>
<evidence type="ECO:0000256" key="5">
    <source>
        <dbReference type="ARBA" id="ARBA00052218"/>
    </source>
</evidence>
<keyword evidence="15" id="KW-1185">Reference proteome</keyword>
<dbReference type="FunFam" id="3.40.50.720:FF:000033">
    <property type="entry name" value="Adenylyltransferase and sulfurtransferase MOCS3"/>
    <property type="match status" value="1"/>
</dbReference>
<sequence>MSSDERNYYSRHLSLPEVGATGQQKLKHARVLVIGAGGLGCPMLTYLAAAGVGTLGIVDFDQVEVSNLHRQVLFGMADVGRYKAEAARERLQALNPHIAVEAHVYALNPDNALSLISQYDLVVDGSDNFPTRYLVNDACVLTNKPLIFGSIYKFEGQISVFNFQGGPTYRCLYPTPPQDGEIPNCAEIGVLGVLPGVVGSLMATEAIKLILGLGKVLSGKLLVYDALEAGFRTYTFTAKSASRAFDTLQSDYGPVCALPSESTLEELDWEELQALLDSPTPPLLIDVREPAEYQRFNIGGVNWPLRTLTQHLPDILPHRQVVLCCQSGQRSRKAWQILSDVFPEYNFAHVKGGLSAIGVWS</sequence>
<dbReference type="CDD" id="cd00757">
    <property type="entry name" value="ThiF_MoeB_HesA_family"/>
    <property type="match status" value="1"/>
</dbReference>
<evidence type="ECO:0000256" key="12">
    <source>
        <dbReference type="ARBA" id="ARBA00078531"/>
    </source>
</evidence>
<evidence type="ECO:0000313" key="15">
    <source>
        <dbReference type="Proteomes" id="UP000295706"/>
    </source>
</evidence>
<evidence type="ECO:0000259" key="13">
    <source>
        <dbReference type="PROSITE" id="PS50206"/>
    </source>
</evidence>
<comment type="function">
    <text evidence="6">Catalyzes the adenylation by ATP of the carboxyl group of the C-terminal glycine of sulfur carrier protein MoaD.</text>
</comment>
<dbReference type="SUPFAM" id="SSF69572">
    <property type="entry name" value="Activating enzymes of the ubiquitin-like proteins"/>
    <property type="match status" value="1"/>
</dbReference>
<accession>A0A4R4KDU8</accession>
<dbReference type="GO" id="GO:0008146">
    <property type="term" value="F:sulfotransferase activity"/>
    <property type="evidence" value="ECO:0007669"/>
    <property type="project" value="TreeGrafter"/>
</dbReference>
<organism evidence="14 15">
    <name type="scientific">Arundinibacter roseus</name>
    <dbReference type="NCBI Taxonomy" id="2070510"/>
    <lineage>
        <taxon>Bacteria</taxon>
        <taxon>Pseudomonadati</taxon>
        <taxon>Bacteroidota</taxon>
        <taxon>Cytophagia</taxon>
        <taxon>Cytophagales</taxon>
        <taxon>Spirosomataceae</taxon>
        <taxon>Arundinibacter</taxon>
    </lineage>
</organism>
<dbReference type="PANTHER" id="PTHR10953:SF102">
    <property type="entry name" value="ADENYLYLTRANSFERASE AND SULFURTRANSFERASE MOCS3"/>
    <property type="match status" value="1"/>
</dbReference>
<evidence type="ECO:0000256" key="2">
    <source>
        <dbReference type="ARBA" id="ARBA00022679"/>
    </source>
</evidence>
<dbReference type="NCBIfam" id="NF004281">
    <property type="entry name" value="PRK05690.1"/>
    <property type="match status" value="1"/>
</dbReference>
<dbReference type="PANTHER" id="PTHR10953">
    <property type="entry name" value="UBIQUITIN-ACTIVATING ENZYME E1"/>
    <property type="match status" value="1"/>
</dbReference>
<dbReference type="PROSITE" id="PS50206">
    <property type="entry name" value="RHODANESE_3"/>
    <property type="match status" value="1"/>
</dbReference>
<evidence type="ECO:0000256" key="11">
    <source>
        <dbReference type="ARBA" id="ARBA00075328"/>
    </source>
</evidence>
<evidence type="ECO:0000313" key="14">
    <source>
        <dbReference type="EMBL" id="TDB66100.1"/>
    </source>
</evidence>
<feature type="domain" description="Rhodanese" evidence="13">
    <location>
        <begin position="278"/>
        <end position="359"/>
    </location>
</feature>
<evidence type="ECO:0000256" key="1">
    <source>
        <dbReference type="ARBA" id="ARBA00009919"/>
    </source>
</evidence>
<evidence type="ECO:0000256" key="9">
    <source>
        <dbReference type="ARBA" id="ARBA00073635"/>
    </source>
</evidence>
<evidence type="ECO:0000256" key="7">
    <source>
        <dbReference type="ARBA" id="ARBA00063809"/>
    </source>
</evidence>
<dbReference type="CDD" id="cd00158">
    <property type="entry name" value="RHOD"/>
    <property type="match status" value="1"/>
</dbReference>
<dbReference type="GO" id="GO:0061605">
    <property type="term" value="F:molybdopterin-synthase adenylyltransferase activity"/>
    <property type="evidence" value="ECO:0007669"/>
    <property type="project" value="UniProtKB-EC"/>
</dbReference>
<dbReference type="EMBL" id="SMJU01000005">
    <property type="protein sequence ID" value="TDB66100.1"/>
    <property type="molecule type" value="Genomic_DNA"/>
</dbReference>